<gene>
    <name evidence="1" type="primary">Cap</name>
</gene>
<organism evidence="1">
    <name type="scientific">uncultured virus</name>
    <dbReference type="NCBI Taxonomy" id="340016"/>
    <lineage>
        <taxon>Viruses</taxon>
        <taxon>environmental samples</taxon>
    </lineage>
</organism>
<evidence type="ECO:0000313" key="1">
    <source>
        <dbReference type="EMBL" id="AUM61641.1"/>
    </source>
</evidence>
<accession>A0A2K9LSH7</accession>
<dbReference type="Gene3D" id="2.60.120.20">
    <property type="match status" value="1"/>
</dbReference>
<dbReference type="EMBL" id="KY487784">
    <property type="protein sequence ID" value="AUM61641.1"/>
    <property type="molecule type" value="Genomic_DNA"/>
</dbReference>
<sequence length="231" mass="26434">MVYRRRSARRRFRRPFRKGGRKHRRSFRKRARALVAAAAEKKYFLSSFTDFAALNNVWHEYLFGIMSQGVANGQRIGNRVEISSVNIRLTLESGNTGGVFDDSHETLRIVMAVWDRKDKDTTVSTQLEEGTRRGFSDPITRTDMPGLKRKLLDKFIHMVPQGTNMGDTGYTAVLKEFKYQKKFKKPIVITFKDNTALRPDQVLALSMLSDSAVVPHPGAISGWVSWRYTDS</sequence>
<name>A0A2K9LSH7_9VIRU</name>
<reference evidence="1" key="1">
    <citation type="submission" date="2017-01" db="EMBL/GenBank/DDBJ databases">
        <title>High-throughput sequencing uncovers low homogeneity in the biogeography of single-stranded DNA viruses.</title>
        <authorList>
            <person name="Pearson V.M."/>
            <person name="Rokyta D.R."/>
        </authorList>
    </citation>
    <scope>NUCLEOTIDE SEQUENCE</scope>
</reference>
<proteinExistence type="predicted"/>
<dbReference type="InterPro" id="IPR029053">
    <property type="entry name" value="Viral_coat"/>
</dbReference>
<protein>
    <submittedName>
        <fullName evidence="1">Putative capsid</fullName>
    </submittedName>
</protein>